<feature type="domain" description="TonB-dependent receptor plug" evidence="15">
    <location>
        <begin position="53"/>
        <end position="159"/>
    </location>
</feature>
<keyword evidence="6" id="KW-0408">Iron</keyword>
<organism evidence="16 17">
    <name type="scientific">Sphingosinicella xenopeptidilytica</name>
    <dbReference type="NCBI Taxonomy" id="364098"/>
    <lineage>
        <taxon>Bacteria</taxon>
        <taxon>Pseudomonadati</taxon>
        <taxon>Pseudomonadota</taxon>
        <taxon>Alphaproteobacteria</taxon>
        <taxon>Sphingomonadales</taxon>
        <taxon>Sphingosinicellaceae</taxon>
        <taxon>Sphingosinicella</taxon>
    </lineage>
</organism>
<reference evidence="17" key="1">
    <citation type="journal article" date="2019" name="Int. J. Syst. Evol. Microbiol.">
        <title>The Global Catalogue of Microorganisms (GCM) 10K type strain sequencing project: providing services to taxonomists for standard genome sequencing and annotation.</title>
        <authorList>
            <consortium name="The Broad Institute Genomics Platform"/>
            <consortium name="The Broad Institute Genome Sequencing Center for Infectious Disease"/>
            <person name="Wu L."/>
            <person name="Ma J."/>
        </authorList>
    </citation>
    <scope>NUCLEOTIDE SEQUENCE [LARGE SCALE GENOMIC DNA]</scope>
    <source>
        <strain evidence="17">CCUG 52537</strain>
    </source>
</reference>
<evidence type="ECO:0000256" key="3">
    <source>
        <dbReference type="ARBA" id="ARBA00022452"/>
    </source>
</evidence>
<keyword evidence="4" id="KW-0410">Iron transport</keyword>
<accession>A0ABW3C2U7</accession>
<keyword evidence="13" id="KW-0732">Signal</keyword>
<proteinExistence type="inferred from homology"/>
<evidence type="ECO:0000256" key="9">
    <source>
        <dbReference type="ARBA" id="ARBA00023136"/>
    </source>
</evidence>
<dbReference type="PANTHER" id="PTHR32552">
    <property type="entry name" value="FERRICHROME IRON RECEPTOR-RELATED"/>
    <property type="match status" value="1"/>
</dbReference>
<evidence type="ECO:0000256" key="12">
    <source>
        <dbReference type="RuleBase" id="RU003357"/>
    </source>
</evidence>
<keyword evidence="8 12" id="KW-0798">TonB box</keyword>
<keyword evidence="7" id="KW-0406">Ion transport</keyword>
<evidence type="ECO:0000256" key="4">
    <source>
        <dbReference type="ARBA" id="ARBA00022496"/>
    </source>
</evidence>
<keyword evidence="16" id="KW-0675">Receptor</keyword>
<keyword evidence="3 11" id="KW-1134">Transmembrane beta strand</keyword>
<evidence type="ECO:0000256" key="7">
    <source>
        <dbReference type="ARBA" id="ARBA00023065"/>
    </source>
</evidence>
<dbReference type="RefSeq" id="WP_381490039.1">
    <property type="nucleotide sequence ID" value="NZ_JBHTIK010000005.1"/>
</dbReference>
<dbReference type="PANTHER" id="PTHR32552:SF81">
    <property type="entry name" value="TONB-DEPENDENT OUTER MEMBRANE RECEPTOR"/>
    <property type="match status" value="1"/>
</dbReference>
<evidence type="ECO:0000256" key="8">
    <source>
        <dbReference type="ARBA" id="ARBA00023077"/>
    </source>
</evidence>
<feature type="domain" description="TonB-dependent receptor-like beta-barrel" evidence="14">
    <location>
        <begin position="239"/>
        <end position="706"/>
    </location>
</feature>
<keyword evidence="5 11" id="KW-0812">Transmembrane</keyword>
<dbReference type="Proteomes" id="UP001597124">
    <property type="component" value="Unassembled WGS sequence"/>
</dbReference>
<comment type="caution">
    <text evidence="16">The sequence shown here is derived from an EMBL/GenBank/DDBJ whole genome shotgun (WGS) entry which is preliminary data.</text>
</comment>
<name>A0ABW3C2U7_SPHXN</name>
<evidence type="ECO:0000256" key="13">
    <source>
        <dbReference type="SAM" id="SignalP"/>
    </source>
</evidence>
<keyword evidence="10 11" id="KW-0998">Cell outer membrane</keyword>
<dbReference type="EMBL" id="JBHTIK010000005">
    <property type="protein sequence ID" value="MFD0848744.1"/>
    <property type="molecule type" value="Genomic_DNA"/>
</dbReference>
<dbReference type="InterPro" id="IPR012910">
    <property type="entry name" value="Plug_dom"/>
</dbReference>
<sequence length="741" mass="80320">MIHNRKFRHGLLAGALPAIAIAAFCSPALAAENEAAVALPEIIVTARKQQESLQNVPISVTAFDSASIELHNFNNVQDMSYSIPNLNFSRLTTLSTSISIRGINSADNAPGFETGVAVILDDVYIGRAAGFTTNLIDIERVEVLRGPQGTLQGRNVTAGSINIVTERPSDDFKVKGKISYGNYDELTAMGVVSGPIVPGKLAGKIGIARIKNDGYGRNASLDKPLDSTDAWSFRGQLAFTPTDDLTILLTGDYDDYDNHDSHGYFGPPDIVKLTPDITDREANGDVWNNGFRKVGGGALNIYYTFPNEMTLASITSARAYDVSAIQEADPDLNWGPSGAGTFVATARNDQKQNQFSQEIRLASPSGGNFTWLTGLYYYRDTLKNYQNFLFGVNTGTVIAGASTIDDSRSTTKSYAAFGSATNRFSDRFSVTGGLRYTINKRGIRVLEALGIDGTDPDFGDYVDMLTADDPAPTEFGALVELGTTRNKVTDKALTGDLTFTVDWTDDVSTFAKYAHGFKGGGFNASFNSGFSGGSVKPEYIDSFELGLRSMLFDRKLRFNLTNFYMKVKDQQTLIYDSTAFRYVTANEPGVRTYGFELDAAAVLTPELTWSLGVGYINSEITGGANKGLRPAYSSPWSINTSLSFDQPVTETLNLFAFGEASWRDGYALLAGSPNASRQSAYWWLGGKVGVKAADGSWSLSLYGRNLTNETVASYATNVPGLFTVAFLQPPRTYGVELSFNF</sequence>
<dbReference type="Pfam" id="PF00593">
    <property type="entry name" value="TonB_dep_Rec_b-barrel"/>
    <property type="match status" value="1"/>
</dbReference>
<evidence type="ECO:0000256" key="5">
    <source>
        <dbReference type="ARBA" id="ARBA00022692"/>
    </source>
</evidence>
<protein>
    <submittedName>
        <fullName evidence="16">TonB-dependent receptor</fullName>
    </submittedName>
</protein>
<dbReference type="SUPFAM" id="SSF56935">
    <property type="entry name" value="Porins"/>
    <property type="match status" value="1"/>
</dbReference>
<dbReference type="InterPro" id="IPR000531">
    <property type="entry name" value="Beta-barrel_TonB"/>
</dbReference>
<dbReference type="Pfam" id="PF07715">
    <property type="entry name" value="Plug"/>
    <property type="match status" value="1"/>
</dbReference>
<feature type="signal peptide" evidence="13">
    <location>
        <begin position="1"/>
        <end position="30"/>
    </location>
</feature>
<evidence type="ECO:0000259" key="14">
    <source>
        <dbReference type="Pfam" id="PF00593"/>
    </source>
</evidence>
<dbReference type="InterPro" id="IPR036942">
    <property type="entry name" value="Beta-barrel_TonB_sf"/>
</dbReference>
<evidence type="ECO:0000256" key="10">
    <source>
        <dbReference type="ARBA" id="ARBA00023237"/>
    </source>
</evidence>
<evidence type="ECO:0000256" key="6">
    <source>
        <dbReference type="ARBA" id="ARBA00023004"/>
    </source>
</evidence>
<comment type="similarity">
    <text evidence="11 12">Belongs to the TonB-dependent receptor family.</text>
</comment>
<evidence type="ECO:0000256" key="2">
    <source>
        <dbReference type="ARBA" id="ARBA00022448"/>
    </source>
</evidence>
<dbReference type="InterPro" id="IPR039426">
    <property type="entry name" value="TonB-dep_rcpt-like"/>
</dbReference>
<gene>
    <name evidence="16" type="ORF">ACFQ00_10460</name>
</gene>
<comment type="subcellular location">
    <subcellularLocation>
        <location evidence="1 11">Cell outer membrane</location>
        <topology evidence="1 11">Multi-pass membrane protein</topology>
    </subcellularLocation>
</comment>
<evidence type="ECO:0000259" key="15">
    <source>
        <dbReference type="Pfam" id="PF07715"/>
    </source>
</evidence>
<evidence type="ECO:0000256" key="1">
    <source>
        <dbReference type="ARBA" id="ARBA00004571"/>
    </source>
</evidence>
<evidence type="ECO:0000313" key="16">
    <source>
        <dbReference type="EMBL" id="MFD0848744.1"/>
    </source>
</evidence>
<keyword evidence="17" id="KW-1185">Reference proteome</keyword>
<keyword evidence="9 11" id="KW-0472">Membrane</keyword>
<dbReference type="PROSITE" id="PS52016">
    <property type="entry name" value="TONB_DEPENDENT_REC_3"/>
    <property type="match status" value="1"/>
</dbReference>
<keyword evidence="2 11" id="KW-0813">Transport</keyword>
<evidence type="ECO:0000313" key="17">
    <source>
        <dbReference type="Proteomes" id="UP001597124"/>
    </source>
</evidence>
<dbReference type="Gene3D" id="2.40.170.20">
    <property type="entry name" value="TonB-dependent receptor, beta-barrel domain"/>
    <property type="match status" value="1"/>
</dbReference>
<feature type="chain" id="PRO_5047029916" evidence="13">
    <location>
        <begin position="31"/>
        <end position="741"/>
    </location>
</feature>
<evidence type="ECO:0000256" key="11">
    <source>
        <dbReference type="PROSITE-ProRule" id="PRU01360"/>
    </source>
</evidence>